<dbReference type="EMBL" id="CP123385">
    <property type="protein sequence ID" value="XCC95935.1"/>
    <property type="molecule type" value="Genomic_DNA"/>
</dbReference>
<feature type="chain" id="PRO_5043380921" evidence="1">
    <location>
        <begin position="25"/>
        <end position="99"/>
    </location>
</feature>
<reference evidence="2" key="1">
    <citation type="submission" date="2023-02" db="EMBL/GenBank/DDBJ databases">
        <title>Description and genomic characterization of Salipiger bruguierae sp. nov., isolated from the sediment of mangrove plant Bruguiera sexangula.</title>
        <authorList>
            <person name="Long M."/>
        </authorList>
    </citation>
    <scope>NUCLEOTIDE SEQUENCE</scope>
    <source>
        <strain evidence="2">H15</strain>
    </source>
</reference>
<evidence type="ECO:0000256" key="1">
    <source>
        <dbReference type="SAM" id="SignalP"/>
    </source>
</evidence>
<sequence>MSSRVRSAFIIAATALALRSGGIAACIGDLRALSAALDAFPRAQPDDEIGAAHGHARAMMSARRYGDEVGYSEAHYALRLEMAAHWARWAGAFSKGGEA</sequence>
<feature type="signal peptide" evidence="1">
    <location>
        <begin position="1"/>
        <end position="24"/>
    </location>
</feature>
<organism evidence="2">
    <name type="scientific">Alloyangia sp. H15</name>
    <dbReference type="NCBI Taxonomy" id="3029062"/>
    <lineage>
        <taxon>Bacteria</taxon>
        <taxon>Pseudomonadati</taxon>
        <taxon>Pseudomonadota</taxon>
        <taxon>Alphaproteobacteria</taxon>
        <taxon>Rhodobacterales</taxon>
        <taxon>Roseobacteraceae</taxon>
        <taxon>Alloyangia</taxon>
    </lineage>
</organism>
<gene>
    <name evidence="2" type="ORF">PVT71_14630</name>
</gene>
<protein>
    <submittedName>
        <fullName evidence="2">Uncharacterized protein</fullName>
    </submittedName>
</protein>
<name>A0AAU8ANI6_9RHOB</name>
<evidence type="ECO:0000313" key="2">
    <source>
        <dbReference type="EMBL" id="XCC95935.1"/>
    </source>
</evidence>
<dbReference type="AlphaFoldDB" id="A0AAU8ANI6"/>
<proteinExistence type="predicted"/>
<dbReference type="RefSeq" id="WP_353474802.1">
    <property type="nucleotide sequence ID" value="NZ_CP123385.1"/>
</dbReference>
<keyword evidence="1" id="KW-0732">Signal</keyword>
<accession>A0AAU8ANI6</accession>